<dbReference type="EMBL" id="JAWDGP010005847">
    <property type="protein sequence ID" value="KAK3750809.1"/>
    <property type="molecule type" value="Genomic_DNA"/>
</dbReference>
<proteinExistence type="predicted"/>
<evidence type="ECO:0000313" key="3">
    <source>
        <dbReference type="EMBL" id="KAK3750809.1"/>
    </source>
</evidence>
<sequence>MTEPAAGPLHIRPQGQRINIFESFADDGSDVGDDFAIPHNDLESESSDSSGSESDEDGRRSRSSHDDMVVDSNGWVQVTKETDFRPLYDVNFTVRNPKSACNIPQDCNEPKDYFSLFVDDEFWAHLCRETNRYARTFLQSEEVIDWIERHPRSRYTKWPVDGVTVPKLKKHVGLLLNMGLLKKKGRDDYWTVRRSQAMPYFSSILSVDEFNLISRMLHLNNIAD</sequence>
<organism evidence="3 4">
    <name type="scientific">Elysia crispata</name>
    <name type="common">lettuce slug</name>
    <dbReference type="NCBI Taxonomy" id="231223"/>
    <lineage>
        <taxon>Eukaryota</taxon>
        <taxon>Metazoa</taxon>
        <taxon>Spiralia</taxon>
        <taxon>Lophotrochozoa</taxon>
        <taxon>Mollusca</taxon>
        <taxon>Gastropoda</taxon>
        <taxon>Heterobranchia</taxon>
        <taxon>Euthyneura</taxon>
        <taxon>Panpulmonata</taxon>
        <taxon>Sacoglossa</taxon>
        <taxon>Placobranchoidea</taxon>
        <taxon>Plakobranchidae</taxon>
        <taxon>Elysia</taxon>
    </lineage>
</organism>
<evidence type="ECO:0000256" key="1">
    <source>
        <dbReference type="SAM" id="MobiDB-lite"/>
    </source>
</evidence>
<name>A0AAE0YMD2_9GAST</name>
<dbReference type="PANTHER" id="PTHR46599:SF3">
    <property type="entry name" value="PIGGYBAC TRANSPOSABLE ELEMENT-DERIVED PROTEIN 4"/>
    <property type="match status" value="1"/>
</dbReference>
<gene>
    <name evidence="3" type="ORF">RRG08_037250</name>
</gene>
<reference evidence="3" key="1">
    <citation type="journal article" date="2023" name="G3 (Bethesda)">
        <title>A reference genome for the long-term kleptoplast-retaining sea slug Elysia crispata morphotype clarki.</title>
        <authorList>
            <person name="Eastman K.E."/>
            <person name="Pendleton A.L."/>
            <person name="Shaikh M.A."/>
            <person name="Suttiyut T."/>
            <person name="Ogas R."/>
            <person name="Tomko P."/>
            <person name="Gavelis G."/>
            <person name="Widhalm J.R."/>
            <person name="Wisecaver J.H."/>
        </authorList>
    </citation>
    <scope>NUCLEOTIDE SEQUENCE</scope>
    <source>
        <strain evidence="3">ECLA1</strain>
    </source>
</reference>
<dbReference type="InterPro" id="IPR029526">
    <property type="entry name" value="PGBD"/>
</dbReference>
<feature type="region of interest" description="Disordered" evidence="1">
    <location>
        <begin position="25"/>
        <end position="72"/>
    </location>
</feature>
<protein>
    <recommendedName>
        <fullName evidence="2">PiggyBac transposable element-derived protein domain-containing protein</fullName>
    </recommendedName>
</protein>
<feature type="compositionally biased region" description="Basic and acidic residues" evidence="1">
    <location>
        <begin position="57"/>
        <end position="68"/>
    </location>
</feature>
<accession>A0AAE0YMD2</accession>
<dbReference type="PANTHER" id="PTHR46599">
    <property type="entry name" value="PIGGYBAC TRANSPOSABLE ELEMENT-DERIVED PROTEIN 4"/>
    <property type="match status" value="1"/>
</dbReference>
<evidence type="ECO:0000259" key="2">
    <source>
        <dbReference type="Pfam" id="PF13843"/>
    </source>
</evidence>
<evidence type="ECO:0000313" key="4">
    <source>
        <dbReference type="Proteomes" id="UP001283361"/>
    </source>
</evidence>
<dbReference type="AlphaFoldDB" id="A0AAE0YMD2"/>
<dbReference type="Pfam" id="PF13843">
    <property type="entry name" value="DDE_Tnp_1_7"/>
    <property type="match status" value="1"/>
</dbReference>
<comment type="caution">
    <text evidence="3">The sequence shown here is derived from an EMBL/GenBank/DDBJ whole genome shotgun (WGS) entry which is preliminary data.</text>
</comment>
<keyword evidence="4" id="KW-1185">Reference proteome</keyword>
<feature type="domain" description="PiggyBac transposable element-derived protein" evidence="2">
    <location>
        <begin position="110"/>
        <end position="221"/>
    </location>
</feature>
<dbReference type="Proteomes" id="UP001283361">
    <property type="component" value="Unassembled WGS sequence"/>
</dbReference>